<sequence>MSKRDEDHYLSHSTHLFPLLSLIADITERRPPPIHHITAITTITIVDSSFPTPIMFFNFLSLLDDVTKLRLSSIHLRHLRHSLNSTCFFQFLAETGVVFMAGRRGITSFHLYGAAWWELWRRFGKSVLVDWE</sequence>
<comment type="caution">
    <text evidence="1">The sequence shown here is derived from an EMBL/GenBank/DDBJ whole genome shotgun (WGS) entry which is preliminary data.</text>
</comment>
<reference evidence="1 2" key="1">
    <citation type="journal article" date="2019" name="G3 (Bethesda)">
        <title>Sequencing of a Wild Apple (Malus baccata) Genome Unravels the Differences Between Cultivated and Wild Apple Species Regarding Disease Resistance and Cold Tolerance.</title>
        <authorList>
            <person name="Chen X."/>
        </authorList>
    </citation>
    <scope>NUCLEOTIDE SEQUENCE [LARGE SCALE GENOMIC DNA]</scope>
    <source>
        <strain evidence="2">cv. Shandingzi</strain>
        <tissue evidence="1">Leaves</tissue>
    </source>
</reference>
<evidence type="ECO:0000313" key="1">
    <source>
        <dbReference type="EMBL" id="TQE11173.1"/>
    </source>
</evidence>
<organism evidence="1 2">
    <name type="scientific">Malus baccata</name>
    <name type="common">Siberian crab apple</name>
    <name type="synonym">Pyrus baccata</name>
    <dbReference type="NCBI Taxonomy" id="106549"/>
    <lineage>
        <taxon>Eukaryota</taxon>
        <taxon>Viridiplantae</taxon>
        <taxon>Streptophyta</taxon>
        <taxon>Embryophyta</taxon>
        <taxon>Tracheophyta</taxon>
        <taxon>Spermatophyta</taxon>
        <taxon>Magnoliopsida</taxon>
        <taxon>eudicotyledons</taxon>
        <taxon>Gunneridae</taxon>
        <taxon>Pentapetalae</taxon>
        <taxon>rosids</taxon>
        <taxon>fabids</taxon>
        <taxon>Rosales</taxon>
        <taxon>Rosaceae</taxon>
        <taxon>Amygdaloideae</taxon>
        <taxon>Maleae</taxon>
        <taxon>Malus</taxon>
    </lineage>
</organism>
<dbReference type="AlphaFoldDB" id="A0A540NKM0"/>
<dbReference type="EMBL" id="VIEB01000032">
    <property type="protein sequence ID" value="TQE11173.1"/>
    <property type="molecule type" value="Genomic_DNA"/>
</dbReference>
<gene>
    <name evidence="1" type="ORF">C1H46_003179</name>
</gene>
<protein>
    <submittedName>
        <fullName evidence="1">Uncharacterized protein</fullName>
    </submittedName>
</protein>
<dbReference type="Proteomes" id="UP000315295">
    <property type="component" value="Unassembled WGS sequence"/>
</dbReference>
<evidence type="ECO:0000313" key="2">
    <source>
        <dbReference type="Proteomes" id="UP000315295"/>
    </source>
</evidence>
<accession>A0A540NKM0</accession>
<name>A0A540NKM0_MALBA</name>
<keyword evidence="2" id="KW-1185">Reference proteome</keyword>
<proteinExistence type="predicted"/>